<evidence type="ECO:0000313" key="1">
    <source>
        <dbReference type="EMBL" id="KAK2081205.1"/>
    </source>
</evidence>
<comment type="caution">
    <text evidence="1">The sequence shown here is derived from an EMBL/GenBank/DDBJ whole genome shotgun (WGS) entry which is preliminary data.</text>
</comment>
<proteinExistence type="predicted"/>
<sequence length="124" mass="13651">LSKRTAEQSFPVISFYAGKVLERLQCEEYVSSVFLAEFYCYFLNKGTAEKLSKRTAEQIEGYVSSLNKGTAVQSFTAISQGYTVISQSFTAISQSFNAISLYAGIQLERPLNKGTAVQSFTAIS</sequence>
<keyword evidence="2" id="KW-1185">Reference proteome</keyword>
<organism evidence="1 2">
    <name type="scientific">Saguinus oedipus</name>
    <name type="common">Cotton-top tamarin</name>
    <name type="synonym">Oedipomidas oedipus</name>
    <dbReference type="NCBI Taxonomy" id="9490"/>
    <lineage>
        <taxon>Eukaryota</taxon>
        <taxon>Metazoa</taxon>
        <taxon>Chordata</taxon>
        <taxon>Craniata</taxon>
        <taxon>Vertebrata</taxon>
        <taxon>Euteleostomi</taxon>
        <taxon>Mammalia</taxon>
        <taxon>Eutheria</taxon>
        <taxon>Euarchontoglires</taxon>
        <taxon>Primates</taxon>
        <taxon>Haplorrhini</taxon>
        <taxon>Platyrrhini</taxon>
        <taxon>Cebidae</taxon>
        <taxon>Callitrichinae</taxon>
        <taxon>Saguinus</taxon>
    </lineage>
</organism>
<evidence type="ECO:0000313" key="2">
    <source>
        <dbReference type="Proteomes" id="UP001266305"/>
    </source>
</evidence>
<reference evidence="1 2" key="1">
    <citation type="submission" date="2023-05" db="EMBL/GenBank/DDBJ databases">
        <title>B98-5 Cell Line De Novo Hybrid Assembly: An Optical Mapping Approach.</title>
        <authorList>
            <person name="Kananen K."/>
            <person name="Auerbach J.A."/>
            <person name="Kautto E."/>
            <person name="Blachly J.S."/>
        </authorList>
    </citation>
    <scope>NUCLEOTIDE SEQUENCE [LARGE SCALE GENOMIC DNA]</scope>
    <source>
        <strain evidence="1">B95-8</strain>
        <tissue evidence="1">Cell line</tissue>
    </source>
</reference>
<gene>
    <name evidence="1" type="ORF">P7K49_040570</name>
</gene>
<name>A0ABQ9T9I7_SAGOE</name>
<protein>
    <submittedName>
        <fullName evidence="1">Uncharacterized protein</fullName>
    </submittedName>
</protein>
<accession>A0ABQ9T9I7</accession>
<dbReference type="Proteomes" id="UP001266305">
    <property type="component" value="Unassembled WGS sequence"/>
</dbReference>
<dbReference type="EMBL" id="JASSZA010000400">
    <property type="protein sequence ID" value="KAK2081205.1"/>
    <property type="molecule type" value="Genomic_DNA"/>
</dbReference>
<feature type="non-terminal residue" evidence="1">
    <location>
        <position position="1"/>
    </location>
</feature>
<feature type="non-terminal residue" evidence="1">
    <location>
        <position position="124"/>
    </location>
</feature>